<comment type="subcellular location">
    <subcellularLocation>
        <location evidence="1">Cell membrane</location>
        <topology evidence="1">Multi-pass membrane protein</topology>
    </subcellularLocation>
</comment>
<evidence type="ECO:0000256" key="1">
    <source>
        <dbReference type="ARBA" id="ARBA00004651"/>
    </source>
</evidence>
<dbReference type="InterPro" id="IPR011701">
    <property type="entry name" value="MFS"/>
</dbReference>
<sequence length="415" mass="46029">MQNPLLSVLKIPSFLFLLISEFFSQFAMNLLNFVLLLVAFDLSKSNMAVAGVVLSFTVPSIVFGILAGVYVDKWNKKNVLVYTNLLRALAAFPLIFVSHELFLVYLFSFLISLITQFFIPAETPIIPLLVEKKLLLSANALFSMGIFGSMIVAYALSGPLLLLFGKVNVFIFITILFAVSGFFAFLIKLKKPEPHVNADLKIFEELRDAFSLMAKKENIYHSLFLLTLLQTLILIIAVIGPGYATNILHIQVEKFPVLFVTPAVIGMSFGAFLIGNFWHKRSKQQLAKIGLLVIGIVMILFPYLNNFIFIANNLLSNISLFSNVTEVHILLIFAVVIGFAFSLVFVPSNTLIQEETTDRQRGKIYGSLNTLVGVISIIPILGVGFLADYIGVGQVITIIGIIVVAIAALRFFKFK</sequence>
<dbReference type="EMBL" id="SSDS01000114">
    <property type="protein sequence ID" value="TXG75726.1"/>
    <property type="molecule type" value="Genomic_DNA"/>
</dbReference>
<dbReference type="CDD" id="cd06173">
    <property type="entry name" value="MFS_MefA_like"/>
    <property type="match status" value="1"/>
</dbReference>
<dbReference type="Gene3D" id="1.20.1250.20">
    <property type="entry name" value="MFS general substrate transporter like domains"/>
    <property type="match status" value="1"/>
</dbReference>
<feature type="transmembrane region" description="Helical" evidence="7">
    <location>
        <begin position="91"/>
        <end position="114"/>
    </location>
</feature>
<evidence type="ECO:0000259" key="8">
    <source>
        <dbReference type="PROSITE" id="PS50850"/>
    </source>
</evidence>
<feature type="transmembrane region" description="Helical" evidence="7">
    <location>
        <begin position="47"/>
        <end position="71"/>
    </location>
</feature>
<keyword evidence="5 7" id="KW-1133">Transmembrane helix</keyword>
<keyword evidence="6 7" id="KW-0472">Membrane</keyword>
<organism evidence="9 10">
    <name type="scientific">Candidatus Dojkabacteria bacterium</name>
    <dbReference type="NCBI Taxonomy" id="2099670"/>
    <lineage>
        <taxon>Bacteria</taxon>
        <taxon>Candidatus Dojkabacteria</taxon>
    </lineage>
</organism>
<protein>
    <submittedName>
        <fullName evidence="9">MFS transporter</fullName>
    </submittedName>
</protein>
<dbReference type="GO" id="GO:0005886">
    <property type="term" value="C:plasma membrane"/>
    <property type="evidence" value="ECO:0007669"/>
    <property type="project" value="UniProtKB-SubCell"/>
</dbReference>
<evidence type="ECO:0000313" key="10">
    <source>
        <dbReference type="Proteomes" id="UP000321026"/>
    </source>
</evidence>
<proteinExistence type="predicted"/>
<feature type="transmembrane region" description="Helical" evidence="7">
    <location>
        <begin position="392"/>
        <end position="412"/>
    </location>
</feature>
<dbReference type="InterPro" id="IPR036259">
    <property type="entry name" value="MFS_trans_sf"/>
</dbReference>
<evidence type="ECO:0000256" key="3">
    <source>
        <dbReference type="ARBA" id="ARBA00022475"/>
    </source>
</evidence>
<feature type="transmembrane region" description="Helical" evidence="7">
    <location>
        <begin position="169"/>
        <end position="187"/>
    </location>
</feature>
<feature type="domain" description="Major facilitator superfamily (MFS) profile" evidence="8">
    <location>
        <begin position="13"/>
        <end position="415"/>
    </location>
</feature>
<dbReference type="Pfam" id="PF07690">
    <property type="entry name" value="MFS_1"/>
    <property type="match status" value="1"/>
</dbReference>
<dbReference type="PANTHER" id="PTHR43266:SF2">
    <property type="entry name" value="MAJOR FACILITATOR SUPERFAMILY (MFS) PROFILE DOMAIN-CONTAINING PROTEIN"/>
    <property type="match status" value="1"/>
</dbReference>
<dbReference type="PANTHER" id="PTHR43266">
    <property type="entry name" value="MACROLIDE-EFFLUX PROTEIN"/>
    <property type="match status" value="1"/>
</dbReference>
<reference evidence="9 10" key="1">
    <citation type="submission" date="2018-09" db="EMBL/GenBank/DDBJ databases">
        <title>Metagenome Assembled Genomes from an Advanced Water Purification Facility.</title>
        <authorList>
            <person name="Stamps B.W."/>
            <person name="Spear J.R."/>
        </authorList>
    </citation>
    <scope>NUCLEOTIDE SEQUENCE [LARGE SCALE GENOMIC DNA]</scope>
    <source>
        <strain evidence="9">Bin_63_2</strain>
    </source>
</reference>
<feature type="transmembrane region" description="Helical" evidence="7">
    <location>
        <begin position="134"/>
        <end position="157"/>
    </location>
</feature>
<evidence type="ECO:0000256" key="2">
    <source>
        <dbReference type="ARBA" id="ARBA00022448"/>
    </source>
</evidence>
<evidence type="ECO:0000256" key="5">
    <source>
        <dbReference type="ARBA" id="ARBA00022989"/>
    </source>
</evidence>
<keyword evidence="2" id="KW-0813">Transport</keyword>
<feature type="transmembrane region" description="Helical" evidence="7">
    <location>
        <begin position="329"/>
        <end position="352"/>
    </location>
</feature>
<dbReference type="AlphaFoldDB" id="A0A5C7J531"/>
<name>A0A5C7J531_9BACT</name>
<comment type="caution">
    <text evidence="9">The sequence shown here is derived from an EMBL/GenBank/DDBJ whole genome shotgun (WGS) entry which is preliminary data.</text>
</comment>
<feature type="transmembrane region" description="Helical" evidence="7">
    <location>
        <begin position="223"/>
        <end position="243"/>
    </location>
</feature>
<feature type="transmembrane region" description="Helical" evidence="7">
    <location>
        <begin position="14"/>
        <end position="40"/>
    </location>
</feature>
<feature type="transmembrane region" description="Helical" evidence="7">
    <location>
        <begin position="255"/>
        <end position="277"/>
    </location>
</feature>
<evidence type="ECO:0000256" key="6">
    <source>
        <dbReference type="ARBA" id="ARBA00023136"/>
    </source>
</evidence>
<evidence type="ECO:0000313" key="9">
    <source>
        <dbReference type="EMBL" id="TXG75726.1"/>
    </source>
</evidence>
<evidence type="ECO:0000256" key="4">
    <source>
        <dbReference type="ARBA" id="ARBA00022692"/>
    </source>
</evidence>
<evidence type="ECO:0000256" key="7">
    <source>
        <dbReference type="SAM" id="Phobius"/>
    </source>
</evidence>
<gene>
    <name evidence="9" type="ORF">E6Q11_06990</name>
</gene>
<keyword evidence="3" id="KW-1003">Cell membrane</keyword>
<keyword evidence="4 7" id="KW-0812">Transmembrane</keyword>
<dbReference type="GO" id="GO:0022857">
    <property type="term" value="F:transmembrane transporter activity"/>
    <property type="evidence" value="ECO:0007669"/>
    <property type="project" value="InterPro"/>
</dbReference>
<dbReference type="Proteomes" id="UP000321026">
    <property type="component" value="Unassembled WGS sequence"/>
</dbReference>
<accession>A0A5C7J531</accession>
<dbReference type="SUPFAM" id="SSF103473">
    <property type="entry name" value="MFS general substrate transporter"/>
    <property type="match status" value="1"/>
</dbReference>
<dbReference type="InterPro" id="IPR020846">
    <property type="entry name" value="MFS_dom"/>
</dbReference>
<feature type="transmembrane region" description="Helical" evidence="7">
    <location>
        <begin position="289"/>
        <end position="309"/>
    </location>
</feature>
<dbReference type="PROSITE" id="PS50850">
    <property type="entry name" value="MFS"/>
    <property type="match status" value="1"/>
</dbReference>
<feature type="transmembrane region" description="Helical" evidence="7">
    <location>
        <begin position="364"/>
        <end position="386"/>
    </location>
</feature>